<name>X1EBM2_9ZZZZ</name>
<protein>
    <submittedName>
        <fullName evidence="1">Uncharacterized protein</fullName>
    </submittedName>
</protein>
<proteinExistence type="predicted"/>
<organism evidence="1">
    <name type="scientific">marine sediment metagenome</name>
    <dbReference type="NCBI Taxonomy" id="412755"/>
    <lineage>
        <taxon>unclassified sequences</taxon>
        <taxon>metagenomes</taxon>
        <taxon>ecological metagenomes</taxon>
    </lineage>
</organism>
<feature type="non-terminal residue" evidence="1">
    <location>
        <position position="1"/>
    </location>
</feature>
<reference evidence="1" key="1">
    <citation type="journal article" date="2014" name="Front. Microbiol.">
        <title>High frequency of phylogenetically diverse reductive dehalogenase-homologous genes in deep subseafloor sedimentary metagenomes.</title>
        <authorList>
            <person name="Kawai M."/>
            <person name="Futagami T."/>
            <person name="Toyoda A."/>
            <person name="Takaki Y."/>
            <person name="Nishi S."/>
            <person name="Hori S."/>
            <person name="Arai W."/>
            <person name="Tsubouchi T."/>
            <person name="Morono Y."/>
            <person name="Uchiyama I."/>
            <person name="Ito T."/>
            <person name="Fujiyama A."/>
            <person name="Inagaki F."/>
            <person name="Takami H."/>
        </authorList>
    </citation>
    <scope>NUCLEOTIDE SEQUENCE</scope>
    <source>
        <strain evidence="1">Expedition CK06-06</strain>
    </source>
</reference>
<comment type="caution">
    <text evidence="1">The sequence shown here is derived from an EMBL/GenBank/DDBJ whole genome shotgun (WGS) entry which is preliminary data.</text>
</comment>
<evidence type="ECO:0000313" key="1">
    <source>
        <dbReference type="EMBL" id="GAH06063.1"/>
    </source>
</evidence>
<sequence length="50" mass="5506">CLVVVAVVLEAEGSAVVDFEEEVFAEAQEDSEWVVQDPQERLLEGLGQDE</sequence>
<dbReference type="AlphaFoldDB" id="X1EBM2"/>
<accession>X1EBM2</accession>
<gene>
    <name evidence="1" type="ORF">S01H4_62376</name>
</gene>
<dbReference type="EMBL" id="BART01037215">
    <property type="protein sequence ID" value="GAH06063.1"/>
    <property type="molecule type" value="Genomic_DNA"/>
</dbReference>